<keyword evidence="3" id="KW-1185">Reference proteome</keyword>
<dbReference type="InterPro" id="IPR051397">
    <property type="entry name" value="Zn-ADH-like_protein"/>
</dbReference>
<comment type="caution">
    <text evidence="2">The sequence shown here is derived from an EMBL/GenBank/DDBJ whole genome shotgun (WGS) entry which is preliminary data.</text>
</comment>
<dbReference type="PANTHER" id="PTHR43677:SF1">
    <property type="entry name" value="ACRYLYL-COA REDUCTASE ACUI-RELATED"/>
    <property type="match status" value="1"/>
</dbReference>
<proteinExistence type="predicted"/>
<organism evidence="2 3">
    <name type="scientific">Paenibacillus albiflavus</name>
    <dbReference type="NCBI Taxonomy" id="2545760"/>
    <lineage>
        <taxon>Bacteria</taxon>
        <taxon>Bacillati</taxon>
        <taxon>Bacillota</taxon>
        <taxon>Bacilli</taxon>
        <taxon>Bacillales</taxon>
        <taxon>Paenibacillaceae</taxon>
        <taxon>Paenibacillus</taxon>
    </lineage>
</organism>
<reference evidence="2 3" key="1">
    <citation type="submission" date="2019-03" db="EMBL/GenBank/DDBJ databases">
        <authorList>
            <person name="Kim M.K.M."/>
        </authorList>
    </citation>
    <scope>NUCLEOTIDE SEQUENCE [LARGE SCALE GENOMIC DNA]</scope>
    <source>
        <strain evidence="2 3">18JY21-1</strain>
    </source>
</reference>
<dbReference type="NCBIfam" id="TIGR02823">
    <property type="entry name" value="oxido_YhdH"/>
    <property type="match status" value="1"/>
</dbReference>
<dbReference type="PANTHER" id="PTHR43677">
    <property type="entry name" value="SHORT-CHAIN DEHYDROGENASE/REDUCTASE"/>
    <property type="match status" value="1"/>
</dbReference>
<keyword evidence="2" id="KW-0560">Oxidoreductase</keyword>
<dbReference type="EC" id="1.3.1.95" evidence="2"/>
<gene>
    <name evidence="2" type="ORF">E0485_14170</name>
</gene>
<dbReference type="GO" id="GO:0043958">
    <property type="term" value="F:acryloyl-CoA reductase (NADH) activity"/>
    <property type="evidence" value="ECO:0007669"/>
    <property type="project" value="UniProtKB-EC"/>
</dbReference>
<dbReference type="InterPro" id="IPR013149">
    <property type="entry name" value="ADH-like_C"/>
</dbReference>
<protein>
    <submittedName>
        <fullName evidence="2">Acryloyl-CoA reductase</fullName>
        <ecNumber evidence="2">1.3.1.95</ecNumber>
    </submittedName>
</protein>
<dbReference type="RefSeq" id="WP_132418708.1">
    <property type="nucleotide sequence ID" value="NZ_SKFG01000013.1"/>
</dbReference>
<name>A0A4R4EDV4_9BACL</name>
<dbReference type="InterPro" id="IPR036291">
    <property type="entry name" value="NAD(P)-bd_dom_sf"/>
</dbReference>
<dbReference type="Gene3D" id="3.90.180.10">
    <property type="entry name" value="Medium-chain alcohol dehydrogenases, catalytic domain"/>
    <property type="match status" value="1"/>
</dbReference>
<dbReference type="Pfam" id="PF00107">
    <property type="entry name" value="ADH_zinc_N"/>
    <property type="match status" value="1"/>
</dbReference>
<dbReference type="SMART" id="SM00829">
    <property type="entry name" value="PKS_ER"/>
    <property type="match status" value="1"/>
</dbReference>
<dbReference type="Pfam" id="PF08240">
    <property type="entry name" value="ADH_N"/>
    <property type="match status" value="1"/>
</dbReference>
<dbReference type="InterPro" id="IPR020843">
    <property type="entry name" value="ER"/>
</dbReference>
<evidence type="ECO:0000313" key="2">
    <source>
        <dbReference type="EMBL" id="TCZ76341.1"/>
    </source>
</evidence>
<feature type="domain" description="Enoyl reductase (ER)" evidence="1">
    <location>
        <begin position="18"/>
        <end position="328"/>
    </location>
</feature>
<dbReference type="Gene3D" id="3.40.50.720">
    <property type="entry name" value="NAD(P)-binding Rossmann-like Domain"/>
    <property type="match status" value="1"/>
</dbReference>
<dbReference type="SUPFAM" id="SSF50129">
    <property type="entry name" value="GroES-like"/>
    <property type="match status" value="1"/>
</dbReference>
<dbReference type="InterPro" id="IPR014188">
    <property type="entry name" value="Acrylyl-CoA_reductase_AcuI"/>
</dbReference>
<dbReference type="EMBL" id="SKFG01000013">
    <property type="protein sequence ID" value="TCZ76341.1"/>
    <property type="molecule type" value="Genomic_DNA"/>
</dbReference>
<dbReference type="InterPro" id="IPR011032">
    <property type="entry name" value="GroES-like_sf"/>
</dbReference>
<sequence length="331" mass="35067">MNPTFRALVVNQINEDFSCHIQQLLMNDLPDSDVLIKVSYSSVNYKDGLALSPNGRVVATYPMVPGIDLAGTVVSSKDNRYKQGDQVLVTGYGLGISHYGGYAEYAAVPGDWVVPLPAGLTPKEAMIIGTAGFTAALSIHRLEQNGMQQGKGKVLVTGASGGVGSLAIAMLSKLGYGAIASTGKESEHEFLKQIGAEEIISREAIGAGNHKPLDRQTWAYAIDPVGGKTLAAITSKLIYGGSVAVSGLTGGSEVPTHVYPFILRGVSILGIDSVNCPMELRTAIWKRLASDMKPANLHQIGSKEIRLEQVPEAVTAIFQGKVRGRIVVSHV</sequence>
<dbReference type="InterPro" id="IPR013154">
    <property type="entry name" value="ADH-like_N"/>
</dbReference>
<evidence type="ECO:0000259" key="1">
    <source>
        <dbReference type="SMART" id="SM00829"/>
    </source>
</evidence>
<dbReference type="GO" id="GO:0043957">
    <property type="term" value="F:acryloyl-CoA reductase (NADPH) activity"/>
    <property type="evidence" value="ECO:0007669"/>
    <property type="project" value="TreeGrafter"/>
</dbReference>
<dbReference type="AlphaFoldDB" id="A0A4R4EDV4"/>
<evidence type="ECO:0000313" key="3">
    <source>
        <dbReference type="Proteomes" id="UP000295418"/>
    </source>
</evidence>
<dbReference type="OrthoDB" id="9782155at2"/>
<dbReference type="SUPFAM" id="SSF51735">
    <property type="entry name" value="NAD(P)-binding Rossmann-fold domains"/>
    <property type="match status" value="1"/>
</dbReference>
<dbReference type="Proteomes" id="UP000295418">
    <property type="component" value="Unassembled WGS sequence"/>
</dbReference>
<accession>A0A4R4EDV4</accession>